<proteinExistence type="predicted"/>
<protein>
    <submittedName>
        <fullName evidence="1">Uncharacterized protein</fullName>
    </submittedName>
</protein>
<name>A0A1C7N035_9FUNG</name>
<evidence type="ECO:0000313" key="1">
    <source>
        <dbReference type="EMBL" id="OBZ82412.1"/>
    </source>
</evidence>
<evidence type="ECO:0000313" key="2">
    <source>
        <dbReference type="Proteomes" id="UP000093000"/>
    </source>
</evidence>
<reference evidence="1 2" key="1">
    <citation type="submission" date="2016-03" db="EMBL/GenBank/DDBJ databases">
        <title>Choanephora cucurbitarum.</title>
        <authorList>
            <person name="Min B."/>
            <person name="Park H."/>
            <person name="Park J.-H."/>
            <person name="Shin H.-D."/>
            <person name="Choi I.-G."/>
        </authorList>
    </citation>
    <scope>NUCLEOTIDE SEQUENCE [LARGE SCALE GENOMIC DNA]</scope>
    <source>
        <strain evidence="1 2">KUS-F28377</strain>
    </source>
</reference>
<dbReference type="Proteomes" id="UP000093000">
    <property type="component" value="Unassembled WGS sequence"/>
</dbReference>
<gene>
    <name evidence="1" type="ORF">A0J61_09538</name>
</gene>
<comment type="caution">
    <text evidence="1">The sequence shown here is derived from an EMBL/GenBank/DDBJ whole genome shotgun (WGS) entry which is preliminary data.</text>
</comment>
<dbReference type="InParanoid" id="A0A1C7N035"/>
<organism evidence="1 2">
    <name type="scientific">Choanephora cucurbitarum</name>
    <dbReference type="NCBI Taxonomy" id="101091"/>
    <lineage>
        <taxon>Eukaryota</taxon>
        <taxon>Fungi</taxon>
        <taxon>Fungi incertae sedis</taxon>
        <taxon>Mucoromycota</taxon>
        <taxon>Mucoromycotina</taxon>
        <taxon>Mucoromycetes</taxon>
        <taxon>Mucorales</taxon>
        <taxon>Mucorineae</taxon>
        <taxon>Choanephoraceae</taxon>
        <taxon>Choanephoroideae</taxon>
        <taxon>Choanephora</taxon>
    </lineage>
</organism>
<sequence>MSNSGITQFVNEELELESGWIETYMITKESNTKRNIAQIVCSRDVDNLEVLTHLTSITNNLQ</sequence>
<keyword evidence="2" id="KW-1185">Reference proteome</keyword>
<accession>A0A1C7N035</accession>
<dbReference type="EMBL" id="LUGH01000873">
    <property type="protein sequence ID" value="OBZ82412.1"/>
    <property type="molecule type" value="Genomic_DNA"/>
</dbReference>
<dbReference type="AlphaFoldDB" id="A0A1C7N035"/>